<feature type="signal peptide" evidence="2">
    <location>
        <begin position="1"/>
        <end position="28"/>
    </location>
</feature>
<keyword evidence="2" id="KW-0732">Signal</keyword>
<gene>
    <name evidence="3" type="ORF">D3C57_142330</name>
</gene>
<dbReference type="HOGENOM" id="CLU_2262312_0_0_11"/>
<dbReference type="Proteomes" id="UP000281594">
    <property type="component" value="Unassembled WGS sequence"/>
</dbReference>
<dbReference type="KEGG" id="src:M271_01350"/>
<feature type="region of interest" description="Disordered" evidence="1">
    <location>
        <begin position="28"/>
        <end position="47"/>
    </location>
</feature>
<name>A0A0A0N3B2_STRRN</name>
<evidence type="ECO:0000256" key="1">
    <source>
        <dbReference type="SAM" id="MobiDB-lite"/>
    </source>
</evidence>
<comment type="caution">
    <text evidence="3">The sequence shown here is derived from an EMBL/GenBank/DDBJ whole genome shotgun (WGS) entry which is preliminary data.</text>
</comment>
<dbReference type="RefSeq" id="WP_020865303.1">
    <property type="nucleotide sequence ID" value="NC_022785.1"/>
</dbReference>
<feature type="chain" id="PRO_5039692034" evidence="2">
    <location>
        <begin position="29"/>
        <end position="103"/>
    </location>
</feature>
<sequence length="103" mass="10528">MNMTRKLALPALGIALALGGTTAAPATAQTAQPARAHSSGAPAATLRQPAAQARCSVWKDHAGPVGAGRAHAKCPGWYVRVKAYCDNGSISTSAWLKGYAKAE</sequence>
<evidence type="ECO:0000313" key="3">
    <source>
        <dbReference type="EMBL" id="RLV76010.1"/>
    </source>
</evidence>
<evidence type="ECO:0000313" key="4">
    <source>
        <dbReference type="Proteomes" id="UP000281594"/>
    </source>
</evidence>
<proteinExistence type="predicted"/>
<reference evidence="3 4" key="1">
    <citation type="journal article" date="2018" name="J. Biol. Chem.">
        <title>Discovery of the actinoplanic acid pathway in Streptomyces rapamycinicus reveals a genetically conserved synergism with rapamycin.</title>
        <authorList>
            <person name="Mrak P."/>
            <person name="Krastel P."/>
            <person name="Pivk Lukancic P."/>
            <person name="Tao J."/>
            <person name="Pistorius D."/>
            <person name="Moore C.M."/>
        </authorList>
    </citation>
    <scope>NUCLEOTIDE SEQUENCE [LARGE SCALE GENOMIC DNA]</scope>
    <source>
        <strain evidence="3 4">NRRL 5491</strain>
    </source>
</reference>
<organism evidence="3 4">
    <name type="scientific">Streptomyces rapamycinicus (strain ATCC 29253 / DSM 41530 / NRRL 5491 / AYB-994)</name>
    <name type="common">Streptomyces hygroscopicus (strain ATCC 29253)</name>
    <dbReference type="NCBI Taxonomy" id="1343740"/>
    <lineage>
        <taxon>Bacteria</taxon>
        <taxon>Bacillati</taxon>
        <taxon>Actinomycetota</taxon>
        <taxon>Actinomycetes</taxon>
        <taxon>Kitasatosporales</taxon>
        <taxon>Streptomycetaceae</taxon>
        <taxon>Streptomyces</taxon>
        <taxon>Streptomyces violaceusniger group</taxon>
    </lineage>
</organism>
<dbReference type="AlphaFoldDB" id="A0A0A0N3B2"/>
<accession>A0A0A0N3B2</accession>
<evidence type="ECO:0000256" key="2">
    <source>
        <dbReference type="SAM" id="SignalP"/>
    </source>
</evidence>
<protein>
    <submittedName>
        <fullName evidence="3">Uncharacterized protein</fullName>
    </submittedName>
</protein>
<dbReference type="EMBL" id="QYCY01000002">
    <property type="protein sequence ID" value="RLV76010.1"/>
    <property type="molecule type" value="Genomic_DNA"/>
</dbReference>